<evidence type="ECO:0000256" key="9">
    <source>
        <dbReference type="ARBA" id="ARBA00022771"/>
    </source>
</evidence>
<dbReference type="GO" id="GO:0008270">
    <property type="term" value="F:zinc ion binding"/>
    <property type="evidence" value="ECO:0007669"/>
    <property type="project" value="UniProtKB-KW"/>
</dbReference>
<evidence type="ECO:0000256" key="1">
    <source>
        <dbReference type="ARBA" id="ARBA00003067"/>
    </source>
</evidence>
<feature type="domain" description="VHS" evidence="15">
    <location>
        <begin position="25"/>
        <end position="149"/>
    </location>
</feature>
<dbReference type="GO" id="GO:0043130">
    <property type="term" value="F:ubiquitin binding"/>
    <property type="evidence" value="ECO:0007669"/>
    <property type="project" value="InterPro"/>
</dbReference>
<feature type="compositionally biased region" description="Low complexity" evidence="13">
    <location>
        <begin position="360"/>
        <end position="376"/>
    </location>
</feature>
<dbReference type="FunFam" id="1.25.40.90:FF:000031">
    <property type="entry name" value="Vacuolar protein sorting-associated protein 27"/>
    <property type="match status" value="1"/>
</dbReference>
<proteinExistence type="inferred from homology"/>
<feature type="compositionally biased region" description="Basic and acidic residues" evidence="13">
    <location>
        <begin position="322"/>
        <end position="331"/>
    </location>
</feature>
<sequence>MAGWFGSSTSALDEQIERATSSSLEDMALNLEISDDIRSKTVQPRDAMRSLKRRIGNKNPNVQLATLNLTDTCVKNGGAHFMTEIASREFVDNLTSILKAYGAAAPNEAVKTKILELIQGWAAAAEGRANLSYINEVYRQLQAEGYRFPPKMAVASSMFDSSAPPEWADSDVCMRCRTPFTFTNRKHHCRNCGNVFCGSCSSKTLPLPHLGIHQAVRVDDGCYAKLTDKSRSTPVPRGFDASKPVKTLYQGSQQPVGGGISGMQPRDARVEDTFDADLKRALEMSLEESRGGGAAGTGYVSQSQLQSQNHTPAAATNGTAVKHGDQDKKQQEEEDDPELKAAIAASLADMEEQKKKHAAQLKQQSASNGSAAKSAAGPGGVVLPKNEYELTPVEAENINLFATLVDRLQHQPPGTILREPQIQELYESIGQLRPKLARTYGETMSKHDTLLDLHAKLSTVVRYYDRMLEERLSNTYAHPASTYGLPPPSAAMQPPSQRVGSTMYPGLPPPDSSGPPQTSGAEGFYGHQAPGAQASADPYARPQSTYAGYGGVLPQSPYAGAYDKRASIAGAMPPGPQGQGQQSHPQQAYQQQRQSFQQHHPSYSSQQYPPNMAQNAPETQKQHVGQQQQIPQQPLQQQPGQSQPQSSQPPQSSSPQLQRHASYASQPPTAPPAQQQQPPQQGGFAPSVPSMPSQPPSLVDDASTAYYYGGSEQPTQQQQPLPSQQQQMQPVQSMQPQQTGPREQGQQQITASPQQFARQPSFGQSSAPPGIEGPQPQPQPQSQTQGQGAPQPQPQLQQPYWQQQKQQPLPTPQPQPQPQPQQQHAAPQQQQQQPAPQWQPQQPMSAPQQPWQQQAYGRGAGGYAGGYGSMAPTPMPSATAFPAAPTHVPQAAPQKEEALIEL</sequence>
<dbReference type="EMBL" id="MU001703">
    <property type="protein sequence ID" value="KAF2452822.1"/>
    <property type="molecule type" value="Genomic_DNA"/>
</dbReference>
<evidence type="ECO:0000256" key="2">
    <source>
        <dbReference type="ARBA" id="ARBA00004125"/>
    </source>
</evidence>
<dbReference type="FunFam" id="3.30.40.10:FF:000161">
    <property type="entry name" value="Vacuolar protein sorting-associated protein 27"/>
    <property type="match status" value="1"/>
</dbReference>
<dbReference type="AlphaFoldDB" id="A0A6A6NM58"/>
<dbReference type="FunFam" id="1.20.5.1940:FF:000001">
    <property type="entry name" value="Vacuolar protein sorting-associated protein 27"/>
    <property type="match status" value="1"/>
</dbReference>
<comment type="function">
    <text evidence="1">Component of the ESCRT-0 complex which is the sorting receptor for ubiquitinated cargo proteins at the multivesicular body (MVB) and recruits ESCRT-I to the MVB outer membrane.</text>
</comment>
<dbReference type="GO" id="GO:0032266">
    <property type="term" value="F:phosphatidylinositol-3-phosphate binding"/>
    <property type="evidence" value="ECO:0007669"/>
    <property type="project" value="TreeGrafter"/>
</dbReference>
<dbReference type="InterPro" id="IPR002014">
    <property type="entry name" value="VHS_dom"/>
</dbReference>
<dbReference type="OrthoDB" id="957735at2759"/>
<comment type="subunit">
    <text evidence="4">Component of the ESCRT-0 complex composed of HSE1 and VPS27.</text>
</comment>
<dbReference type="InterPro" id="IPR011011">
    <property type="entry name" value="Znf_FYVE_PHD"/>
</dbReference>
<feature type="compositionally biased region" description="Polar residues" evidence="13">
    <location>
        <begin position="749"/>
        <end position="767"/>
    </location>
</feature>
<feature type="region of interest" description="Disordered" evidence="13">
    <location>
        <begin position="232"/>
        <end position="266"/>
    </location>
</feature>
<dbReference type="InterPro" id="IPR003903">
    <property type="entry name" value="UIM_dom"/>
</dbReference>
<dbReference type="PROSITE" id="PS50179">
    <property type="entry name" value="VHS"/>
    <property type="match status" value="1"/>
</dbReference>
<dbReference type="Pfam" id="PF02809">
    <property type="entry name" value="UIM"/>
    <property type="match status" value="2"/>
</dbReference>
<feature type="compositionally biased region" description="Low complexity" evidence="13">
    <location>
        <begin position="579"/>
        <end position="610"/>
    </location>
</feature>
<name>A0A6A6NM58_9PEZI</name>
<feature type="compositionally biased region" description="Pro residues" evidence="13">
    <location>
        <begin position="809"/>
        <end position="819"/>
    </location>
</feature>
<dbReference type="PROSITE" id="PS50178">
    <property type="entry name" value="ZF_FYVE"/>
    <property type="match status" value="1"/>
</dbReference>
<dbReference type="SMART" id="SM00726">
    <property type="entry name" value="UIM"/>
    <property type="match status" value="2"/>
</dbReference>
<keyword evidence="11" id="KW-0472">Membrane</keyword>
<keyword evidence="17" id="KW-1185">Reference proteome</keyword>
<dbReference type="Pfam" id="PF01363">
    <property type="entry name" value="FYVE"/>
    <property type="match status" value="1"/>
</dbReference>
<dbReference type="Pfam" id="PF21356">
    <property type="entry name" value="Vps27_GAT-like"/>
    <property type="match status" value="1"/>
</dbReference>
<dbReference type="GO" id="GO:0043328">
    <property type="term" value="P:protein transport to vacuole involved in ubiquitin-dependent protein catabolic process via the multivesicular body sorting pathway"/>
    <property type="evidence" value="ECO:0007669"/>
    <property type="project" value="TreeGrafter"/>
</dbReference>
<dbReference type="SMART" id="SM00064">
    <property type="entry name" value="FYVE"/>
    <property type="match status" value="1"/>
</dbReference>
<feature type="region of interest" description="Disordered" evidence="13">
    <location>
        <begin position="287"/>
        <end position="338"/>
    </location>
</feature>
<dbReference type="SMART" id="SM00288">
    <property type="entry name" value="VHS"/>
    <property type="match status" value="1"/>
</dbReference>
<dbReference type="PANTHER" id="PTHR47794">
    <property type="entry name" value="VACUOLAR PROTEIN SORTING-ASSOCIATED PROTEIN 27"/>
    <property type="match status" value="1"/>
</dbReference>
<feature type="compositionally biased region" description="Low complexity" evidence="13">
    <location>
        <begin position="820"/>
        <end position="857"/>
    </location>
</feature>
<feature type="domain" description="FYVE-type" evidence="14">
    <location>
        <begin position="167"/>
        <end position="227"/>
    </location>
</feature>
<dbReference type="Gene3D" id="1.25.40.90">
    <property type="match status" value="1"/>
</dbReference>
<dbReference type="SUPFAM" id="SSF57903">
    <property type="entry name" value="FYVE/PHD zinc finger"/>
    <property type="match status" value="1"/>
</dbReference>
<feature type="compositionally biased region" description="Low complexity" evidence="13">
    <location>
        <begin position="672"/>
        <end position="691"/>
    </location>
</feature>
<dbReference type="InterPro" id="IPR000306">
    <property type="entry name" value="Znf_FYVE"/>
</dbReference>
<dbReference type="PROSITE" id="PS50330">
    <property type="entry name" value="UIM"/>
    <property type="match status" value="2"/>
</dbReference>
<dbReference type="CDD" id="cd16979">
    <property type="entry name" value="VHS_Vps27"/>
    <property type="match status" value="1"/>
</dbReference>
<feature type="compositionally biased region" description="Low complexity" evidence="13">
    <location>
        <begin position="713"/>
        <end position="748"/>
    </location>
</feature>
<feature type="region of interest" description="Disordered" evidence="13">
    <location>
        <begin position="567"/>
        <end position="902"/>
    </location>
</feature>
<evidence type="ECO:0000313" key="16">
    <source>
        <dbReference type="EMBL" id="KAF2452822.1"/>
    </source>
</evidence>
<reference evidence="16" key="1">
    <citation type="journal article" date="2020" name="Stud. Mycol.">
        <title>101 Dothideomycetes genomes: a test case for predicting lifestyles and emergence of pathogens.</title>
        <authorList>
            <person name="Haridas S."/>
            <person name="Albert R."/>
            <person name="Binder M."/>
            <person name="Bloem J."/>
            <person name="Labutti K."/>
            <person name="Salamov A."/>
            <person name="Andreopoulos B."/>
            <person name="Baker S."/>
            <person name="Barry K."/>
            <person name="Bills G."/>
            <person name="Bluhm B."/>
            <person name="Cannon C."/>
            <person name="Castanera R."/>
            <person name="Culley D."/>
            <person name="Daum C."/>
            <person name="Ezra D."/>
            <person name="Gonzalez J."/>
            <person name="Henrissat B."/>
            <person name="Kuo A."/>
            <person name="Liang C."/>
            <person name="Lipzen A."/>
            <person name="Lutzoni F."/>
            <person name="Magnuson J."/>
            <person name="Mondo S."/>
            <person name="Nolan M."/>
            <person name="Ohm R."/>
            <person name="Pangilinan J."/>
            <person name="Park H.-J."/>
            <person name="Ramirez L."/>
            <person name="Alfaro M."/>
            <person name="Sun H."/>
            <person name="Tritt A."/>
            <person name="Yoshinaga Y."/>
            <person name="Zwiers L.-H."/>
            <person name="Turgeon B."/>
            <person name="Goodwin S."/>
            <person name="Spatafora J."/>
            <person name="Crous P."/>
            <person name="Grigoriev I."/>
        </authorList>
    </citation>
    <scope>NUCLEOTIDE SEQUENCE</scope>
    <source>
        <strain evidence="16">ATCC 16933</strain>
    </source>
</reference>
<dbReference type="SUPFAM" id="SSF48464">
    <property type="entry name" value="ENTH/VHS domain"/>
    <property type="match status" value="1"/>
</dbReference>
<dbReference type="GO" id="GO:0006623">
    <property type="term" value="P:protein targeting to vacuole"/>
    <property type="evidence" value="ECO:0007669"/>
    <property type="project" value="TreeGrafter"/>
</dbReference>
<dbReference type="InterPro" id="IPR017455">
    <property type="entry name" value="Znf_FYVE-rel"/>
</dbReference>
<dbReference type="InterPro" id="IPR013083">
    <property type="entry name" value="Znf_RING/FYVE/PHD"/>
</dbReference>
<evidence type="ECO:0000256" key="4">
    <source>
        <dbReference type="ARBA" id="ARBA00011446"/>
    </source>
</evidence>
<dbReference type="GO" id="GO:0010008">
    <property type="term" value="C:endosome membrane"/>
    <property type="evidence" value="ECO:0007669"/>
    <property type="project" value="UniProtKB-SubCell"/>
</dbReference>
<dbReference type="GO" id="GO:0033565">
    <property type="term" value="C:ESCRT-0 complex"/>
    <property type="evidence" value="ECO:0007669"/>
    <property type="project" value="TreeGrafter"/>
</dbReference>
<dbReference type="InterPro" id="IPR008942">
    <property type="entry name" value="ENTH_VHS"/>
</dbReference>
<keyword evidence="6" id="KW-0479">Metal-binding</keyword>
<evidence type="ECO:0000256" key="13">
    <source>
        <dbReference type="SAM" id="MobiDB-lite"/>
    </source>
</evidence>
<keyword evidence="10" id="KW-0862">Zinc</keyword>
<feature type="compositionally biased region" description="Low complexity" evidence="13">
    <location>
        <begin position="780"/>
        <end position="808"/>
    </location>
</feature>
<dbReference type="InterPro" id="IPR049425">
    <property type="entry name" value="Vps27_GAT-like"/>
</dbReference>
<keyword evidence="9 12" id="KW-0863">Zinc-finger</keyword>
<organism evidence="16 17">
    <name type="scientific">Lineolata rhizophorae</name>
    <dbReference type="NCBI Taxonomy" id="578093"/>
    <lineage>
        <taxon>Eukaryota</taxon>
        <taxon>Fungi</taxon>
        <taxon>Dikarya</taxon>
        <taxon>Ascomycota</taxon>
        <taxon>Pezizomycotina</taxon>
        <taxon>Dothideomycetes</taxon>
        <taxon>Dothideomycetes incertae sedis</taxon>
        <taxon>Lineolatales</taxon>
        <taxon>Lineolataceae</taxon>
        <taxon>Lineolata</taxon>
    </lineage>
</organism>
<accession>A0A6A6NM58</accession>
<gene>
    <name evidence="16" type="ORF">BDY21DRAFT_382560</name>
</gene>
<evidence type="ECO:0000256" key="10">
    <source>
        <dbReference type="ARBA" id="ARBA00022833"/>
    </source>
</evidence>
<dbReference type="Gene3D" id="3.30.40.10">
    <property type="entry name" value="Zinc/RING finger domain, C3HC4 (zinc finger)"/>
    <property type="match status" value="1"/>
</dbReference>
<feature type="region of interest" description="Disordered" evidence="13">
    <location>
        <begin position="484"/>
        <end position="540"/>
    </location>
</feature>
<feature type="compositionally biased region" description="Polar residues" evidence="13">
    <location>
        <begin position="612"/>
        <end position="624"/>
    </location>
</feature>
<feature type="compositionally biased region" description="Low complexity" evidence="13">
    <location>
        <begin position="625"/>
        <end position="658"/>
    </location>
</feature>
<keyword evidence="7" id="KW-0677">Repeat</keyword>
<evidence type="ECO:0000256" key="7">
    <source>
        <dbReference type="ARBA" id="ARBA00022737"/>
    </source>
</evidence>
<dbReference type="Gene3D" id="1.20.5.1940">
    <property type="match status" value="1"/>
</dbReference>
<feature type="region of interest" description="Disordered" evidence="13">
    <location>
        <begin position="350"/>
        <end position="379"/>
    </location>
</feature>
<feature type="compositionally biased region" description="Polar residues" evidence="13">
    <location>
        <begin position="299"/>
        <end position="319"/>
    </location>
</feature>
<dbReference type="PANTHER" id="PTHR47794:SF1">
    <property type="entry name" value="VACUOLAR PROTEIN SORTING-ASSOCIATED PROTEIN 27"/>
    <property type="match status" value="1"/>
</dbReference>
<feature type="compositionally biased region" description="Gly residues" evidence="13">
    <location>
        <begin position="858"/>
        <end position="868"/>
    </location>
</feature>
<evidence type="ECO:0000256" key="6">
    <source>
        <dbReference type="ARBA" id="ARBA00022723"/>
    </source>
</evidence>
<dbReference type="Pfam" id="PF00790">
    <property type="entry name" value="VHS"/>
    <property type="match status" value="1"/>
</dbReference>
<evidence type="ECO:0000256" key="8">
    <source>
        <dbReference type="ARBA" id="ARBA00022753"/>
    </source>
</evidence>
<evidence type="ECO:0000256" key="12">
    <source>
        <dbReference type="PROSITE-ProRule" id="PRU00091"/>
    </source>
</evidence>
<evidence type="ECO:0000313" key="17">
    <source>
        <dbReference type="Proteomes" id="UP000799766"/>
    </source>
</evidence>
<dbReference type="CDD" id="cd21385">
    <property type="entry name" value="GAT_Vps27"/>
    <property type="match status" value="1"/>
</dbReference>
<protein>
    <recommendedName>
        <fullName evidence="5">Vacuolar protein sorting-associated protein 27</fullName>
    </recommendedName>
</protein>
<keyword evidence="8" id="KW-0967">Endosome</keyword>
<evidence type="ECO:0000256" key="5">
    <source>
        <dbReference type="ARBA" id="ARBA00017753"/>
    </source>
</evidence>
<comment type="similarity">
    <text evidence="3">Belongs to the VPS27 family.</text>
</comment>
<dbReference type="Gene3D" id="6.10.140.100">
    <property type="match status" value="1"/>
</dbReference>
<evidence type="ECO:0000259" key="15">
    <source>
        <dbReference type="PROSITE" id="PS50179"/>
    </source>
</evidence>
<evidence type="ECO:0000256" key="3">
    <source>
        <dbReference type="ARBA" id="ARBA00008597"/>
    </source>
</evidence>
<evidence type="ECO:0000256" key="11">
    <source>
        <dbReference type="ARBA" id="ARBA00023136"/>
    </source>
</evidence>
<evidence type="ECO:0000259" key="14">
    <source>
        <dbReference type="PROSITE" id="PS50178"/>
    </source>
</evidence>
<dbReference type="Proteomes" id="UP000799766">
    <property type="component" value="Unassembled WGS sequence"/>
</dbReference>
<comment type="subcellular location">
    <subcellularLocation>
        <location evidence="2">Endosome membrane</location>
        <topology evidence="2">Peripheral membrane protein</topology>
        <orientation evidence="2">Cytoplasmic side</orientation>
    </subcellularLocation>
</comment>
<dbReference type="CDD" id="cd15735">
    <property type="entry name" value="FYVE_spVPS27p_like"/>
    <property type="match status" value="1"/>
</dbReference>